<dbReference type="PROSITE" id="PS50022">
    <property type="entry name" value="FA58C_3"/>
    <property type="match status" value="2"/>
</dbReference>
<dbReference type="InterPro" id="IPR000421">
    <property type="entry name" value="FA58C"/>
</dbReference>
<organism evidence="2 3">
    <name type="scientific">Acropora cervicornis</name>
    <name type="common">Staghorn coral</name>
    <dbReference type="NCBI Taxonomy" id="6130"/>
    <lineage>
        <taxon>Eukaryota</taxon>
        <taxon>Metazoa</taxon>
        <taxon>Cnidaria</taxon>
        <taxon>Anthozoa</taxon>
        <taxon>Hexacorallia</taxon>
        <taxon>Scleractinia</taxon>
        <taxon>Astrocoeniina</taxon>
        <taxon>Acroporidae</taxon>
        <taxon>Acropora</taxon>
    </lineage>
</organism>
<dbReference type="Proteomes" id="UP001249851">
    <property type="component" value="Unassembled WGS sequence"/>
</dbReference>
<dbReference type="AlphaFoldDB" id="A0AAD9VE27"/>
<keyword evidence="3" id="KW-1185">Reference proteome</keyword>
<dbReference type="Pfam" id="PF00754">
    <property type="entry name" value="F5_F8_type_C"/>
    <property type="match status" value="2"/>
</dbReference>
<reference evidence="2" key="2">
    <citation type="journal article" date="2023" name="Science">
        <title>Genomic signatures of disease resistance in endangered staghorn corals.</title>
        <authorList>
            <person name="Vollmer S.V."/>
            <person name="Selwyn J.D."/>
            <person name="Despard B.A."/>
            <person name="Roesel C.L."/>
        </authorList>
    </citation>
    <scope>NUCLEOTIDE SEQUENCE</scope>
    <source>
        <strain evidence="2">K2</strain>
    </source>
</reference>
<evidence type="ECO:0000313" key="2">
    <source>
        <dbReference type="EMBL" id="KAK2570617.1"/>
    </source>
</evidence>
<dbReference type="PANTHER" id="PTHR24543">
    <property type="entry name" value="MULTICOPPER OXIDASE-RELATED"/>
    <property type="match status" value="1"/>
</dbReference>
<gene>
    <name evidence="2" type="ORF">P5673_004301</name>
</gene>
<evidence type="ECO:0000259" key="1">
    <source>
        <dbReference type="PROSITE" id="PS50022"/>
    </source>
</evidence>
<dbReference type="PANTHER" id="PTHR24543:SF291">
    <property type="entry name" value="SMOKE ALARM, ISOFORM D"/>
    <property type="match status" value="1"/>
</dbReference>
<reference evidence="2" key="1">
    <citation type="journal article" date="2023" name="G3 (Bethesda)">
        <title>Whole genome assembly and annotation of the endangered Caribbean coral Acropora cervicornis.</title>
        <authorList>
            <person name="Selwyn J.D."/>
            <person name="Vollmer S.V."/>
        </authorList>
    </citation>
    <scope>NUCLEOTIDE SEQUENCE</scope>
    <source>
        <strain evidence="2">K2</strain>
    </source>
</reference>
<dbReference type="Gene3D" id="2.60.120.260">
    <property type="entry name" value="Galactose-binding domain-like"/>
    <property type="match status" value="2"/>
</dbReference>
<dbReference type="InterPro" id="IPR008979">
    <property type="entry name" value="Galactose-bd-like_sf"/>
</dbReference>
<accession>A0AAD9VE27</accession>
<feature type="domain" description="F5/8 type C" evidence="1">
    <location>
        <begin position="139"/>
        <end position="228"/>
    </location>
</feature>
<comment type="caution">
    <text evidence="2">The sequence shown here is derived from an EMBL/GenBank/DDBJ whole genome shotgun (WGS) entry which is preliminary data.</text>
</comment>
<feature type="domain" description="F5/8 type C" evidence="1">
    <location>
        <begin position="230"/>
        <end position="383"/>
    </location>
</feature>
<proteinExistence type="predicted"/>
<dbReference type="PROSITE" id="PS01286">
    <property type="entry name" value="FA58C_2"/>
    <property type="match status" value="1"/>
</dbReference>
<sequence>MIAHNRTQGEPKLHLKVSHSLGDNAGMIHGSAYDYGFVVSHDPTSRAHALGVHVTWMLTPFVKFHKVTSFQHIGSYRVEQKDDSVTFKANTGKHYIVTPVHLLYYKEYSENPPGHVISKGDPYSSPLQKVAVEVEIPGCSGALGMASGEIKDYQLTASSSYSGAPPTQARAADGNDAWCAVTTDKQQYIQVDFTRKTRLTRVETYGRSEKEHWVKKYTIQYNTDEETWHNYTEHGFIKSGYIPDEALTQGFHQSNPTNVRLNKVIPEFPFGWQAWQDALGRVDYLQVDFGSLRKVTRIATQGSGGVTSFFIKTFKIKFSNDSMDWKEYSENGKPKELNGPRDKYEAKYPVVVKLHEPIKARYIRFIPTSAQSPRVMRAELYGCMAEPLPPYKPMGVFIISVIGLEVKSGQLFGLDRSMNIYRSIDHGTSWRIISSEYFSRVQNHPSLLMSTGIPENLVSVSPESFWQRTTSHGIKWAASGSGIHMMTAGQQDWRMVASWKCCCN</sequence>
<name>A0AAD9VE27_ACRCE</name>
<dbReference type="SUPFAM" id="SSF49785">
    <property type="entry name" value="Galactose-binding domain-like"/>
    <property type="match status" value="2"/>
</dbReference>
<dbReference type="CDD" id="cd00057">
    <property type="entry name" value="FA58C"/>
    <property type="match status" value="1"/>
</dbReference>
<evidence type="ECO:0000313" key="3">
    <source>
        <dbReference type="Proteomes" id="UP001249851"/>
    </source>
</evidence>
<dbReference type="SMART" id="SM00231">
    <property type="entry name" value="FA58C"/>
    <property type="match status" value="1"/>
</dbReference>
<dbReference type="PROSITE" id="PS01285">
    <property type="entry name" value="FA58C_1"/>
    <property type="match status" value="1"/>
</dbReference>
<protein>
    <submittedName>
        <fullName evidence="2">Lactadherin</fullName>
    </submittedName>
</protein>
<dbReference type="EMBL" id="JARQWQ010000007">
    <property type="protein sequence ID" value="KAK2570617.1"/>
    <property type="molecule type" value="Genomic_DNA"/>
</dbReference>
<dbReference type="SUPFAM" id="SSF110296">
    <property type="entry name" value="Oligoxyloglucan reducing end-specific cellobiohydrolase"/>
    <property type="match status" value="1"/>
</dbReference>